<dbReference type="Pfam" id="PF00646">
    <property type="entry name" value="F-box"/>
    <property type="match status" value="1"/>
</dbReference>
<reference evidence="3" key="2">
    <citation type="submission" date="2025-08" db="UniProtKB">
        <authorList>
            <consortium name="RefSeq"/>
        </authorList>
    </citation>
    <scope>IDENTIFICATION</scope>
    <source>
        <tissue evidence="3">Leaf</tissue>
    </source>
</reference>
<reference evidence="2" key="1">
    <citation type="journal article" date="2014" name="Nat. Commun.">
        <title>Genome sequence of mungbean and insights into evolution within Vigna species.</title>
        <authorList>
            <person name="Kang Y.J."/>
            <person name="Kim S.K."/>
            <person name="Kim M.Y."/>
            <person name="Lestari P."/>
            <person name="Kim K.H."/>
            <person name="Ha B.K."/>
            <person name="Jun T.H."/>
            <person name="Hwang W.J."/>
            <person name="Lee T."/>
            <person name="Lee J."/>
            <person name="Shim S."/>
            <person name="Yoon M.Y."/>
            <person name="Jang Y.E."/>
            <person name="Han K.S."/>
            <person name="Taeprayoon P."/>
            <person name="Yoon N."/>
            <person name="Somta P."/>
            <person name="Tanya P."/>
            <person name="Kim K.S."/>
            <person name="Gwag J.G."/>
            <person name="Moon J.K."/>
            <person name="Lee Y.H."/>
            <person name="Park B.S."/>
            <person name="Bombarely A."/>
            <person name="Doyle J.J."/>
            <person name="Jackson S.A."/>
            <person name="Schafleitner R."/>
            <person name="Srinives P."/>
            <person name="Varshney R.K."/>
            <person name="Lee S.H."/>
        </authorList>
    </citation>
    <scope>NUCLEOTIDE SEQUENCE [LARGE SCALE GENOMIC DNA]</scope>
    <source>
        <strain evidence="2">cv. VC1973A</strain>
    </source>
</reference>
<dbReference type="KEGG" id="vra:106766574"/>
<dbReference type="InterPro" id="IPR036047">
    <property type="entry name" value="F-box-like_dom_sf"/>
</dbReference>
<dbReference type="GeneID" id="106766574"/>
<dbReference type="AlphaFoldDB" id="A0A1S3ULA6"/>
<dbReference type="InterPro" id="IPR001810">
    <property type="entry name" value="F-box_dom"/>
</dbReference>
<dbReference type="CDD" id="cd22157">
    <property type="entry name" value="F-box_AtFBW1-like"/>
    <property type="match status" value="1"/>
</dbReference>
<organism evidence="2 3">
    <name type="scientific">Vigna radiata var. radiata</name>
    <name type="common">Mung bean</name>
    <name type="synonym">Phaseolus aureus</name>
    <dbReference type="NCBI Taxonomy" id="3916"/>
    <lineage>
        <taxon>Eukaryota</taxon>
        <taxon>Viridiplantae</taxon>
        <taxon>Streptophyta</taxon>
        <taxon>Embryophyta</taxon>
        <taxon>Tracheophyta</taxon>
        <taxon>Spermatophyta</taxon>
        <taxon>Magnoliopsida</taxon>
        <taxon>eudicotyledons</taxon>
        <taxon>Gunneridae</taxon>
        <taxon>Pentapetalae</taxon>
        <taxon>rosids</taxon>
        <taxon>fabids</taxon>
        <taxon>Fabales</taxon>
        <taxon>Fabaceae</taxon>
        <taxon>Papilionoideae</taxon>
        <taxon>50 kb inversion clade</taxon>
        <taxon>NPAAA clade</taxon>
        <taxon>indigoferoid/millettioid clade</taxon>
        <taxon>Phaseoleae</taxon>
        <taxon>Vigna</taxon>
    </lineage>
</organism>
<sequence>MKKQSERKGMELLPENMIMEILFKLNVKSLVRCKSVCKSWLSLISDSHFKKLHFDRSVATEKFMFLSDRKLTTIDFNASLNYDSSCVHFKVPHGIFDPINFTIGGSCRGFLVLESGNDKCLWNPCTGFYKQVCGSPFEYSLETTYNLLFEGLGYDPLTDDYLVVELFSKLYCIGGKYAQVFSIRANKWKEIQPINLSFSPCDSENYRSGRVLNNAIHWLGCCFKEEMDVFLIFGFDVTKRMFFEIAGPVDVAPINLANSMDRKSLTEVAGLLSLY</sequence>
<dbReference type="InterPro" id="IPR050796">
    <property type="entry name" value="SCF_F-box_component"/>
</dbReference>
<keyword evidence="2" id="KW-1185">Reference proteome</keyword>
<proteinExistence type="predicted"/>
<dbReference type="InterPro" id="IPR017451">
    <property type="entry name" value="F-box-assoc_interact_dom"/>
</dbReference>
<dbReference type="STRING" id="3916.A0A1S3ULA6"/>
<dbReference type="SMART" id="SM00256">
    <property type="entry name" value="FBOX"/>
    <property type="match status" value="1"/>
</dbReference>
<dbReference type="OrthoDB" id="591557at2759"/>
<dbReference type="PANTHER" id="PTHR31672:SF13">
    <property type="entry name" value="F-BOX PROTEIN CPR30-LIKE"/>
    <property type="match status" value="1"/>
</dbReference>
<evidence type="ECO:0000313" key="3">
    <source>
        <dbReference type="RefSeq" id="XP_014506780.1"/>
    </source>
</evidence>
<dbReference type="Pfam" id="PF08268">
    <property type="entry name" value="FBA_3"/>
    <property type="match status" value="1"/>
</dbReference>
<dbReference type="PANTHER" id="PTHR31672">
    <property type="entry name" value="BNACNNG10540D PROTEIN"/>
    <property type="match status" value="1"/>
</dbReference>
<name>A0A1S3ULA6_VIGRR</name>
<dbReference type="PROSITE" id="PS50181">
    <property type="entry name" value="FBOX"/>
    <property type="match status" value="1"/>
</dbReference>
<dbReference type="InterPro" id="IPR013187">
    <property type="entry name" value="F-box-assoc_dom_typ3"/>
</dbReference>
<gene>
    <name evidence="3" type="primary">LOC106766574</name>
</gene>
<feature type="domain" description="F-box" evidence="1">
    <location>
        <begin position="7"/>
        <end position="52"/>
    </location>
</feature>
<dbReference type="SUPFAM" id="SSF81383">
    <property type="entry name" value="F-box domain"/>
    <property type="match status" value="1"/>
</dbReference>
<dbReference type="RefSeq" id="XP_014506780.1">
    <property type="nucleotide sequence ID" value="XM_014651294.1"/>
</dbReference>
<evidence type="ECO:0000259" key="1">
    <source>
        <dbReference type="PROSITE" id="PS50181"/>
    </source>
</evidence>
<accession>A0A1S3ULA6</accession>
<evidence type="ECO:0000313" key="2">
    <source>
        <dbReference type="Proteomes" id="UP000087766"/>
    </source>
</evidence>
<protein>
    <submittedName>
        <fullName evidence="3">F-box protein At3g16210</fullName>
    </submittedName>
</protein>
<dbReference type="Gene3D" id="1.20.1280.50">
    <property type="match status" value="1"/>
</dbReference>
<dbReference type="NCBIfam" id="TIGR01640">
    <property type="entry name" value="F_box_assoc_1"/>
    <property type="match status" value="1"/>
</dbReference>
<dbReference type="Proteomes" id="UP000087766">
    <property type="component" value="Chromosome 7"/>
</dbReference>